<dbReference type="Proteomes" id="UP000050277">
    <property type="component" value="Unassembled WGS sequence"/>
</dbReference>
<name>A0A0P6XJ81_9CHLR</name>
<proteinExistence type="predicted"/>
<organism evidence="1 2">
    <name type="scientific">Herpetosiphon geysericola</name>
    <dbReference type="NCBI Taxonomy" id="70996"/>
    <lineage>
        <taxon>Bacteria</taxon>
        <taxon>Bacillati</taxon>
        <taxon>Chloroflexota</taxon>
        <taxon>Chloroflexia</taxon>
        <taxon>Herpetosiphonales</taxon>
        <taxon>Herpetosiphonaceae</taxon>
        <taxon>Herpetosiphon</taxon>
    </lineage>
</organism>
<sequence length="117" mass="13890">MSSFHERYQAWRELHREPAMQFRALCQKHLPPEHIVKIDRMLRDAHGHKLYWHWWSELRTAAPLEAQTVCPIDHQDVLERFNGYCTCCHLMITKPVSVKKVKQSTTKQPAFQLALEV</sequence>
<accession>A0A0P6XJ81</accession>
<reference evidence="1 2" key="1">
    <citation type="submission" date="2015-07" db="EMBL/GenBank/DDBJ databases">
        <title>Whole genome sequence of Herpetosiphon geysericola DSM 7119.</title>
        <authorList>
            <person name="Hemp J."/>
            <person name="Ward L.M."/>
            <person name="Pace L.A."/>
            <person name="Fischer W.W."/>
        </authorList>
    </citation>
    <scope>NUCLEOTIDE SEQUENCE [LARGE SCALE GENOMIC DNA]</scope>
    <source>
        <strain evidence="1 2">DSM 7119</strain>
    </source>
</reference>
<protein>
    <submittedName>
        <fullName evidence="1">Uncharacterized protein</fullName>
    </submittedName>
</protein>
<dbReference type="EMBL" id="LGKP01000040">
    <property type="protein sequence ID" value="KPL80205.1"/>
    <property type="molecule type" value="Genomic_DNA"/>
</dbReference>
<keyword evidence="2" id="KW-1185">Reference proteome</keyword>
<evidence type="ECO:0000313" key="1">
    <source>
        <dbReference type="EMBL" id="KPL80205.1"/>
    </source>
</evidence>
<comment type="caution">
    <text evidence="1">The sequence shown here is derived from an EMBL/GenBank/DDBJ whole genome shotgun (WGS) entry which is preliminary data.</text>
</comment>
<dbReference type="STRING" id="70996.SE18_24420"/>
<gene>
    <name evidence="1" type="ORF">SE18_24420</name>
</gene>
<dbReference type="RefSeq" id="WP_054537089.1">
    <property type="nucleotide sequence ID" value="NZ_LGKP01000040.1"/>
</dbReference>
<dbReference type="AlphaFoldDB" id="A0A0P6XJ81"/>
<evidence type="ECO:0000313" key="2">
    <source>
        <dbReference type="Proteomes" id="UP000050277"/>
    </source>
</evidence>